<name>A0A1I1DTP3_9GAMM</name>
<dbReference type="Proteomes" id="UP000199058">
    <property type="component" value="Unassembled WGS sequence"/>
</dbReference>
<protein>
    <recommendedName>
        <fullName evidence="3">PIN domain-containing protein</fullName>
    </recommendedName>
</protein>
<dbReference type="AlphaFoldDB" id="A0A1I1DTP3"/>
<sequence length="39" mass="4389">MVRLEKKATRLYVLDTNVLLHDPSAHMTEWQAGGSMMTG</sequence>
<organism evidence="1 2">
    <name type="scientific">Marinospirillum celere</name>
    <dbReference type="NCBI Taxonomy" id="1122252"/>
    <lineage>
        <taxon>Bacteria</taxon>
        <taxon>Pseudomonadati</taxon>
        <taxon>Pseudomonadota</taxon>
        <taxon>Gammaproteobacteria</taxon>
        <taxon>Oceanospirillales</taxon>
        <taxon>Oceanospirillaceae</taxon>
        <taxon>Marinospirillum</taxon>
    </lineage>
</organism>
<proteinExistence type="predicted"/>
<gene>
    <name evidence="1" type="ORF">SAMN05660443_0084</name>
</gene>
<keyword evidence="2" id="KW-1185">Reference proteome</keyword>
<accession>A0A1I1DTP3</accession>
<dbReference type="STRING" id="1122252.SAMN05660443_0084"/>
<evidence type="ECO:0008006" key="3">
    <source>
        <dbReference type="Google" id="ProtNLM"/>
    </source>
</evidence>
<dbReference type="EMBL" id="FOLH01000001">
    <property type="protein sequence ID" value="SFB78167.1"/>
    <property type="molecule type" value="Genomic_DNA"/>
</dbReference>
<evidence type="ECO:0000313" key="1">
    <source>
        <dbReference type="EMBL" id="SFB78167.1"/>
    </source>
</evidence>
<reference evidence="1 2" key="1">
    <citation type="submission" date="2016-10" db="EMBL/GenBank/DDBJ databases">
        <authorList>
            <person name="de Groot N.N."/>
        </authorList>
    </citation>
    <scope>NUCLEOTIDE SEQUENCE [LARGE SCALE GENOMIC DNA]</scope>
    <source>
        <strain evidence="1 2">DSM 18438</strain>
    </source>
</reference>
<evidence type="ECO:0000313" key="2">
    <source>
        <dbReference type="Proteomes" id="UP000199058"/>
    </source>
</evidence>